<accession>A0A517ZK53</accession>
<dbReference type="KEGG" id="sdyn:Mal52_13510"/>
<reference evidence="2 3" key="1">
    <citation type="submission" date="2019-02" db="EMBL/GenBank/DDBJ databases">
        <title>Deep-cultivation of Planctomycetes and their phenomic and genomic characterization uncovers novel biology.</title>
        <authorList>
            <person name="Wiegand S."/>
            <person name="Jogler M."/>
            <person name="Boedeker C."/>
            <person name="Pinto D."/>
            <person name="Vollmers J."/>
            <person name="Rivas-Marin E."/>
            <person name="Kohn T."/>
            <person name="Peeters S.H."/>
            <person name="Heuer A."/>
            <person name="Rast P."/>
            <person name="Oberbeckmann S."/>
            <person name="Bunk B."/>
            <person name="Jeske O."/>
            <person name="Meyerdierks A."/>
            <person name="Storesund J.E."/>
            <person name="Kallscheuer N."/>
            <person name="Luecker S."/>
            <person name="Lage O.M."/>
            <person name="Pohl T."/>
            <person name="Merkel B.J."/>
            <person name="Hornburger P."/>
            <person name="Mueller R.-W."/>
            <person name="Bruemmer F."/>
            <person name="Labrenz M."/>
            <person name="Spormann A.M."/>
            <person name="Op den Camp H."/>
            <person name="Overmann J."/>
            <person name="Amann R."/>
            <person name="Jetten M.S.M."/>
            <person name="Mascher T."/>
            <person name="Medema M.H."/>
            <person name="Devos D.P."/>
            <person name="Kaster A.-K."/>
            <person name="Ovreas L."/>
            <person name="Rohde M."/>
            <person name="Galperin M.Y."/>
            <person name="Jogler C."/>
        </authorList>
    </citation>
    <scope>NUCLEOTIDE SEQUENCE [LARGE SCALE GENOMIC DNA]</scope>
    <source>
        <strain evidence="2 3">Mal52</strain>
    </source>
</reference>
<dbReference type="Proteomes" id="UP000319383">
    <property type="component" value="Chromosome"/>
</dbReference>
<proteinExistence type="predicted"/>
<sequence length="34" mass="3598">MTNGGTHKPGQSKETKPKQSSSGKPKDGEQVKKS</sequence>
<feature type="compositionally biased region" description="Basic and acidic residues" evidence="1">
    <location>
        <begin position="24"/>
        <end position="34"/>
    </location>
</feature>
<name>A0A517ZK53_9PLAN</name>
<dbReference type="AlphaFoldDB" id="A0A517ZK53"/>
<dbReference type="EMBL" id="CP036276">
    <property type="protein sequence ID" value="QDU42882.1"/>
    <property type="molecule type" value="Genomic_DNA"/>
</dbReference>
<feature type="region of interest" description="Disordered" evidence="1">
    <location>
        <begin position="1"/>
        <end position="34"/>
    </location>
</feature>
<protein>
    <submittedName>
        <fullName evidence="2">Uncharacterized protein</fullName>
    </submittedName>
</protein>
<evidence type="ECO:0000256" key="1">
    <source>
        <dbReference type="SAM" id="MobiDB-lite"/>
    </source>
</evidence>
<evidence type="ECO:0000313" key="3">
    <source>
        <dbReference type="Proteomes" id="UP000319383"/>
    </source>
</evidence>
<gene>
    <name evidence="2" type="ORF">Mal52_13510</name>
</gene>
<organism evidence="2 3">
    <name type="scientific">Symmachiella dynata</name>
    <dbReference type="NCBI Taxonomy" id="2527995"/>
    <lineage>
        <taxon>Bacteria</taxon>
        <taxon>Pseudomonadati</taxon>
        <taxon>Planctomycetota</taxon>
        <taxon>Planctomycetia</taxon>
        <taxon>Planctomycetales</taxon>
        <taxon>Planctomycetaceae</taxon>
        <taxon>Symmachiella</taxon>
    </lineage>
</organism>
<evidence type="ECO:0000313" key="2">
    <source>
        <dbReference type="EMBL" id="QDU42882.1"/>
    </source>
</evidence>
<keyword evidence="3" id="KW-1185">Reference proteome</keyword>